<dbReference type="EMBL" id="DVOG01000178">
    <property type="protein sequence ID" value="HIV04815.1"/>
    <property type="molecule type" value="Genomic_DNA"/>
</dbReference>
<sequence length="284" mass="31390">MNERTYYGNTGDLILTDVQYVDGIDETPSGTITCTFPGTLEGALAAAPELGTSSEHLPESTREELGTTVRVRLVLKNRTFSAGKDGSVNVVLKYGFREEDASSSASQSTEYQVTGLERETSILLHPRYAAVPEREKLLVKALLDGTRLFDLVWRHKTKLMMSSTEPADPENWHEKETLEDAIKTVVQSDAGKLLIKKIRKGVTSYNAERLEWTETSYARSLSAAASGLSQIDTPPGDTPAISGNWRMTKAEANKTESERYWEIKKTWTASDAGSNWDKDLYAAG</sequence>
<protein>
    <submittedName>
        <fullName evidence="1">Uncharacterized protein</fullName>
    </submittedName>
</protein>
<reference evidence="1" key="2">
    <citation type="journal article" date="2021" name="PeerJ">
        <title>Extensive microbial diversity within the chicken gut microbiome revealed by metagenomics and culture.</title>
        <authorList>
            <person name="Gilroy R."/>
            <person name="Ravi A."/>
            <person name="Getino M."/>
            <person name="Pursley I."/>
            <person name="Horton D.L."/>
            <person name="Alikhan N.F."/>
            <person name="Baker D."/>
            <person name="Gharbi K."/>
            <person name="Hall N."/>
            <person name="Watson M."/>
            <person name="Adriaenssens E.M."/>
            <person name="Foster-Nyarko E."/>
            <person name="Jarju S."/>
            <person name="Secka A."/>
            <person name="Antonio M."/>
            <person name="Oren A."/>
            <person name="Chaudhuri R.R."/>
            <person name="La Ragione R."/>
            <person name="Hildebrand F."/>
            <person name="Pallen M.J."/>
        </authorList>
    </citation>
    <scope>NUCLEOTIDE SEQUENCE</scope>
    <source>
        <strain evidence="1">10669</strain>
    </source>
</reference>
<reference evidence="1" key="1">
    <citation type="submission" date="2020-10" db="EMBL/GenBank/DDBJ databases">
        <authorList>
            <person name="Gilroy R."/>
        </authorList>
    </citation>
    <scope>NUCLEOTIDE SEQUENCE</scope>
    <source>
        <strain evidence="1">10669</strain>
    </source>
</reference>
<dbReference type="Proteomes" id="UP000886812">
    <property type="component" value="Unassembled WGS sequence"/>
</dbReference>
<comment type="caution">
    <text evidence="1">The sequence shown here is derived from an EMBL/GenBank/DDBJ whole genome shotgun (WGS) entry which is preliminary data.</text>
</comment>
<accession>A0A9D1NKJ4</accession>
<evidence type="ECO:0000313" key="1">
    <source>
        <dbReference type="EMBL" id="HIV04815.1"/>
    </source>
</evidence>
<gene>
    <name evidence="1" type="ORF">IAC75_06710</name>
</gene>
<evidence type="ECO:0000313" key="2">
    <source>
        <dbReference type="Proteomes" id="UP000886812"/>
    </source>
</evidence>
<organism evidence="1 2">
    <name type="scientific">Candidatus Spyradosoma merdigallinarum</name>
    <dbReference type="NCBI Taxonomy" id="2840950"/>
    <lineage>
        <taxon>Bacteria</taxon>
        <taxon>Pseudomonadati</taxon>
        <taxon>Verrucomicrobiota</taxon>
        <taxon>Opitutia</taxon>
        <taxon>Opitutia incertae sedis</taxon>
        <taxon>Candidatus Spyradosoma</taxon>
    </lineage>
</organism>
<dbReference type="AlphaFoldDB" id="A0A9D1NKJ4"/>
<proteinExistence type="predicted"/>
<name>A0A9D1NKJ4_9BACT</name>